<dbReference type="RefSeq" id="WP_208244962.1">
    <property type="nucleotide sequence ID" value="NZ_JAGEPF010000018.1"/>
</dbReference>
<keyword evidence="3" id="KW-1185">Reference proteome</keyword>
<evidence type="ECO:0000313" key="2">
    <source>
        <dbReference type="EMBL" id="MBO2461603.1"/>
    </source>
</evidence>
<evidence type="ECO:0000256" key="1">
    <source>
        <dbReference type="SAM" id="MobiDB-lite"/>
    </source>
</evidence>
<dbReference type="Proteomes" id="UP000680206">
    <property type="component" value="Unassembled WGS sequence"/>
</dbReference>
<dbReference type="EMBL" id="JAGEPF010000018">
    <property type="protein sequence ID" value="MBO2461603.1"/>
    <property type="molecule type" value="Genomic_DNA"/>
</dbReference>
<accession>A0ABS3RZ80</accession>
<organism evidence="2 3">
    <name type="scientific">Actinomadura violacea</name>
    <dbReference type="NCBI Taxonomy" id="2819934"/>
    <lineage>
        <taxon>Bacteria</taxon>
        <taxon>Bacillati</taxon>
        <taxon>Actinomycetota</taxon>
        <taxon>Actinomycetes</taxon>
        <taxon>Streptosporangiales</taxon>
        <taxon>Thermomonosporaceae</taxon>
        <taxon>Actinomadura</taxon>
    </lineage>
</organism>
<sequence length="48" mass="5632">MAHRTRPTELPRDSRLMRRRLRAADAAERGSRSQRRRTAAENSMLLAR</sequence>
<gene>
    <name evidence="2" type="ORF">J4709_28950</name>
</gene>
<evidence type="ECO:0000313" key="3">
    <source>
        <dbReference type="Proteomes" id="UP000680206"/>
    </source>
</evidence>
<protein>
    <submittedName>
        <fullName evidence="2">Uncharacterized protein</fullName>
    </submittedName>
</protein>
<proteinExistence type="predicted"/>
<feature type="region of interest" description="Disordered" evidence="1">
    <location>
        <begin position="23"/>
        <end position="48"/>
    </location>
</feature>
<reference evidence="2 3" key="1">
    <citation type="submission" date="2021-03" db="EMBL/GenBank/DDBJ databases">
        <title>Actinomadura violae sp. nov., isolated from lichen in Thailand.</title>
        <authorList>
            <person name="Kanchanasin P."/>
            <person name="Saeng-In P."/>
            <person name="Phongsopitanun W."/>
            <person name="Yuki M."/>
            <person name="Kudo T."/>
            <person name="Ohkuma M."/>
            <person name="Tanasupawat S."/>
        </authorList>
    </citation>
    <scope>NUCLEOTIDE SEQUENCE [LARGE SCALE GENOMIC DNA]</scope>
    <source>
        <strain evidence="2 3">LCR2-06</strain>
    </source>
</reference>
<comment type="caution">
    <text evidence="2">The sequence shown here is derived from an EMBL/GenBank/DDBJ whole genome shotgun (WGS) entry which is preliminary data.</text>
</comment>
<name>A0ABS3RZ80_9ACTN</name>